<evidence type="ECO:0000313" key="2">
    <source>
        <dbReference type="Proteomes" id="UP000718278"/>
    </source>
</evidence>
<name>A0ABS3JU40_9HYPH</name>
<dbReference type="EMBL" id="JADIJS010000001">
    <property type="protein sequence ID" value="MBO1038189.1"/>
    <property type="molecule type" value="Genomic_DNA"/>
</dbReference>
<sequence>MPKPLFPANAEGLSKFERRLILAGGAAVFTTAVVPQFAETETIDEEIMKLWFQLNPEQKRDVLDNFFGQRRSSSLSER</sequence>
<accession>A0ABS3JU40</accession>
<dbReference type="Proteomes" id="UP000718278">
    <property type="component" value="Unassembled WGS sequence"/>
</dbReference>
<proteinExistence type="predicted"/>
<evidence type="ECO:0000313" key="1">
    <source>
        <dbReference type="EMBL" id="MBO1038189.1"/>
    </source>
</evidence>
<protein>
    <submittedName>
        <fullName evidence="1">Uncharacterized protein</fullName>
    </submittedName>
</protein>
<comment type="caution">
    <text evidence="1">The sequence shown here is derived from an EMBL/GenBank/DDBJ whole genome shotgun (WGS) entry which is preliminary data.</text>
</comment>
<dbReference type="RefSeq" id="WP_207486261.1">
    <property type="nucleotide sequence ID" value="NZ_JADIJS010000001.1"/>
</dbReference>
<organism evidence="1 2">
    <name type="scientific">Brucella pituitosa</name>
    <dbReference type="NCBI Taxonomy" id="571256"/>
    <lineage>
        <taxon>Bacteria</taxon>
        <taxon>Pseudomonadati</taxon>
        <taxon>Pseudomonadota</taxon>
        <taxon>Alphaproteobacteria</taxon>
        <taxon>Hyphomicrobiales</taxon>
        <taxon>Brucellaceae</taxon>
        <taxon>Brucella/Ochrobactrum group</taxon>
        <taxon>Brucella</taxon>
    </lineage>
</organism>
<keyword evidence="2" id="KW-1185">Reference proteome</keyword>
<gene>
    <name evidence="1" type="ORF">IPV26_00760</name>
</gene>
<reference evidence="1 2" key="1">
    <citation type="submission" date="2020-10" db="EMBL/GenBank/DDBJ databases">
        <title>Genomic characterization of underground lake bacteria from Wind Cave National Park: Insight into the archetypical LuxI/LuxR and identification of LuxR solos.</title>
        <authorList>
            <person name="Wengert P.C."/>
            <person name="Savka M.A."/>
        </authorList>
    </citation>
    <scope>NUCLEOTIDE SEQUENCE [LARGE SCALE GENOMIC DNA]</scope>
    <source>
        <strain evidence="1 2">SD316</strain>
    </source>
</reference>